<dbReference type="Gene3D" id="3.90.550.10">
    <property type="entry name" value="Spore Coat Polysaccharide Biosynthesis Protein SpsA, Chain A"/>
    <property type="match status" value="1"/>
</dbReference>
<dbReference type="Proteomes" id="UP000295611">
    <property type="component" value="Unassembled WGS sequence"/>
</dbReference>
<dbReference type="OrthoDB" id="9798249at2"/>
<dbReference type="SUPFAM" id="SSF53448">
    <property type="entry name" value="Nucleotide-diphospho-sugar transferases"/>
    <property type="match status" value="1"/>
</dbReference>
<organism evidence="1 2">
    <name type="scientific">Paludibacterium purpuratum</name>
    <dbReference type="NCBI Taxonomy" id="1144873"/>
    <lineage>
        <taxon>Bacteria</taxon>
        <taxon>Pseudomonadati</taxon>
        <taxon>Pseudomonadota</taxon>
        <taxon>Betaproteobacteria</taxon>
        <taxon>Neisseriales</taxon>
        <taxon>Chromobacteriaceae</taxon>
        <taxon>Paludibacterium</taxon>
    </lineage>
</organism>
<dbReference type="GO" id="GO:0016740">
    <property type="term" value="F:transferase activity"/>
    <property type="evidence" value="ECO:0007669"/>
    <property type="project" value="UniProtKB-KW"/>
</dbReference>
<dbReference type="EMBL" id="SNZP01000008">
    <property type="protein sequence ID" value="TDR78445.1"/>
    <property type="molecule type" value="Genomic_DNA"/>
</dbReference>
<gene>
    <name evidence="1" type="ORF">DFP86_108164</name>
</gene>
<evidence type="ECO:0000313" key="2">
    <source>
        <dbReference type="Proteomes" id="UP000295611"/>
    </source>
</evidence>
<comment type="caution">
    <text evidence="1">The sequence shown here is derived from an EMBL/GenBank/DDBJ whole genome shotgun (WGS) entry which is preliminary data.</text>
</comment>
<evidence type="ECO:0000313" key="1">
    <source>
        <dbReference type="EMBL" id="TDR78445.1"/>
    </source>
</evidence>
<keyword evidence="2" id="KW-1185">Reference proteome</keyword>
<protein>
    <submittedName>
        <fullName evidence="1">Glycosyl transferase family 2</fullName>
    </submittedName>
</protein>
<dbReference type="RefSeq" id="WP_133681254.1">
    <property type="nucleotide sequence ID" value="NZ_SNZP01000008.1"/>
</dbReference>
<name>A0A4R7B6K1_9NEIS</name>
<dbReference type="AlphaFoldDB" id="A0A4R7B6K1"/>
<sequence length="383" mass="41893">MNELPTPPGNHQLEHVLALTEYARRHGEDPLAARAAVCRVFGLDGDLNDELLLYAMLLLSAQRLPQAREVLTQVALGDPSKIAAVYAILASVFKYFNAGLPIAELAGFAIDPMLQIYQAHPQDPAAVAAMLDMLLYLGLPKECDQVLAQSGSPRYAAEAAELAAYRWRLEHYRDECRLSVVLLTYRRPALLRHTLRALRAALVETDVEVIVGVNDDLLETRQVLQEEPVDRVLFGAGNIGIEFYKQVFAEARGEFIIEIDDDIVGFPAGFDRQLIDCLNARPDLGLVGHWPIGFVDAQNGASIEPAPSFHVKDLVAGLPFGFGPVAGACAGLRRHDFLAINGFARGTLSHVSGEEPQMIRKLALHGKLSGVIFDQGLQVYQNG</sequence>
<keyword evidence="1" id="KW-0808">Transferase</keyword>
<proteinExistence type="predicted"/>
<reference evidence="1 2" key="1">
    <citation type="submission" date="2019-03" db="EMBL/GenBank/DDBJ databases">
        <title>Genomic Encyclopedia of Type Strains, Phase III (KMG-III): the genomes of soil and plant-associated and newly described type strains.</title>
        <authorList>
            <person name="Whitman W."/>
        </authorList>
    </citation>
    <scope>NUCLEOTIDE SEQUENCE [LARGE SCALE GENOMIC DNA]</scope>
    <source>
        <strain evidence="1 2">CECT 8976</strain>
    </source>
</reference>
<dbReference type="InterPro" id="IPR029044">
    <property type="entry name" value="Nucleotide-diphossugar_trans"/>
</dbReference>
<accession>A0A4R7B6K1</accession>